<sequence>MQMQNTRHPRTDFMVLCSGGLQQGEKGGENACNSSGEKVATKTTNELNMSSPTSIHFGDLCSSSADASSFCVENDVGVIPSTSTIVPAISGSSSVSVGLAPLQEARQLESHRSWPQILPPRPPLLPSPPASRFLPPPPYPQIPIKGLTPADLSGYRSRRWIPNEIILPFNNVSSIYHLIPPWPPLESLSQQRRLEILIEMKMLKNQQRRITRFKNFEIDLQKEGSIPESDTLIAF</sequence>
<accession>A0A9Q0KVD2</accession>
<gene>
    <name evidence="1" type="ORF">NE237_002493</name>
</gene>
<reference evidence="1" key="1">
    <citation type="journal article" date="2023" name="Plant J.">
        <title>The genome of the king protea, Protea cynaroides.</title>
        <authorList>
            <person name="Chang J."/>
            <person name="Duong T.A."/>
            <person name="Schoeman C."/>
            <person name="Ma X."/>
            <person name="Roodt D."/>
            <person name="Barker N."/>
            <person name="Li Z."/>
            <person name="Van de Peer Y."/>
            <person name="Mizrachi E."/>
        </authorList>
    </citation>
    <scope>NUCLEOTIDE SEQUENCE</scope>
    <source>
        <tissue evidence="1">Young leaves</tissue>
    </source>
</reference>
<protein>
    <submittedName>
        <fullName evidence="1">Uncharacterized protein</fullName>
    </submittedName>
</protein>
<dbReference type="Proteomes" id="UP001141806">
    <property type="component" value="Unassembled WGS sequence"/>
</dbReference>
<dbReference type="EMBL" id="JAMYWD010000003">
    <property type="protein sequence ID" value="KAJ4977387.1"/>
    <property type="molecule type" value="Genomic_DNA"/>
</dbReference>
<organism evidence="1 2">
    <name type="scientific">Protea cynaroides</name>
    <dbReference type="NCBI Taxonomy" id="273540"/>
    <lineage>
        <taxon>Eukaryota</taxon>
        <taxon>Viridiplantae</taxon>
        <taxon>Streptophyta</taxon>
        <taxon>Embryophyta</taxon>
        <taxon>Tracheophyta</taxon>
        <taxon>Spermatophyta</taxon>
        <taxon>Magnoliopsida</taxon>
        <taxon>Proteales</taxon>
        <taxon>Proteaceae</taxon>
        <taxon>Protea</taxon>
    </lineage>
</organism>
<evidence type="ECO:0000313" key="1">
    <source>
        <dbReference type="EMBL" id="KAJ4977387.1"/>
    </source>
</evidence>
<dbReference type="AlphaFoldDB" id="A0A9Q0KVD2"/>
<name>A0A9Q0KVD2_9MAGN</name>
<evidence type="ECO:0000313" key="2">
    <source>
        <dbReference type="Proteomes" id="UP001141806"/>
    </source>
</evidence>
<keyword evidence="2" id="KW-1185">Reference proteome</keyword>
<comment type="caution">
    <text evidence="1">The sequence shown here is derived from an EMBL/GenBank/DDBJ whole genome shotgun (WGS) entry which is preliminary data.</text>
</comment>
<proteinExistence type="predicted"/>